<dbReference type="InterPro" id="IPR034457">
    <property type="entry name" value="Organic_radical-activating"/>
</dbReference>
<comment type="caution">
    <text evidence="8">The sequence shown here is derived from an EMBL/GenBank/DDBJ whole genome shotgun (WGS) entry which is preliminary data.</text>
</comment>
<evidence type="ECO:0000259" key="7">
    <source>
        <dbReference type="PROSITE" id="PS51918"/>
    </source>
</evidence>
<dbReference type="PANTHER" id="PTHR30352:SF4">
    <property type="entry name" value="PYRUVATE FORMATE-LYASE 2-ACTIVATING ENZYME"/>
    <property type="match status" value="1"/>
</dbReference>
<feature type="domain" description="Radical SAM core" evidence="7">
    <location>
        <begin position="23"/>
        <end position="241"/>
    </location>
</feature>
<evidence type="ECO:0000256" key="1">
    <source>
        <dbReference type="ARBA" id="ARBA00001966"/>
    </source>
</evidence>
<dbReference type="EMBL" id="JACRTE010000003">
    <property type="protein sequence ID" value="MBC8596036.1"/>
    <property type="molecule type" value="Genomic_DNA"/>
</dbReference>
<evidence type="ECO:0000256" key="3">
    <source>
        <dbReference type="ARBA" id="ARBA00022691"/>
    </source>
</evidence>
<evidence type="ECO:0000313" key="9">
    <source>
        <dbReference type="Proteomes" id="UP000647416"/>
    </source>
</evidence>
<proteinExistence type="predicted"/>
<dbReference type="Pfam" id="PF04055">
    <property type="entry name" value="Radical_SAM"/>
    <property type="match status" value="1"/>
</dbReference>
<keyword evidence="2" id="KW-0004">4Fe-4S</keyword>
<dbReference type="Gene3D" id="3.20.20.70">
    <property type="entry name" value="Aldolase class I"/>
    <property type="match status" value="1"/>
</dbReference>
<gene>
    <name evidence="8" type="ORF">H8706_04030</name>
</gene>
<evidence type="ECO:0000256" key="4">
    <source>
        <dbReference type="ARBA" id="ARBA00022723"/>
    </source>
</evidence>
<keyword evidence="9" id="KW-1185">Reference proteome</keyword>
<keyword evidence="5" id="KW-0408">Iron</keyword>
<dbReference type="InterPro" id="IPR013785">
    <property type="entry name" value="Aldolase_TIM"/>
</dbReference>
<organism evidence="8 9">
    <name type="scientific">Qingrenia yutianensis</name>
    <dbReference type="NCBI Taxonomy" id="2763676"/>
    <lineage>
        <taxon>Bacteria</taxon>
        <taxon>Bacillati</taxon>
        <taxon>Bacillota</taxon>
        <taxon>Clostridia</taxon>
        <taxon>Eubacteriales</taxon>
        <taxon>Oscillospiraceae</taxon>
        <taxon>Qingrenia</taxon>
    </lineage>
</organism>
<dbReference type="AlphaFoldDB" id="A0A926F7B1"/>
<dbReference type="SFLD" id="SFLDG01066">
    <property type="entry name" value="organic_radical-activating_enz"/>
    <property type="match status" value="1"/>
</dbReference>
<dbReference type="SFLD" id="SFLDG01067">
    <property type="entry name" value="SPASM/twitch_domain_containing"/>
    <property type="match status" value="1"/>
</dbReference>
<dbReference type="Proteomes" id="UP000647416">
    <property type="component" value="Unassembled WGS sequence"/>
</dbReference>
<keyword evidence="6" id="KW-0411">Iron-sulfur</keyword>
<keyword evidence="3" id="KW-0949">S-adenosyl-L-methionine</keyword>
<sequence length="245" mass="28164">MNKKLNCLTNYIFIFKKGFNFSQDGPGNRLVYHLQGCNFKCKWCTNPESMAFPGENSIKYQVGELVDEAVKCRPMFFEGGGVTLTGGEPTYQFENVLCLLKALKKEKINTAIETNGSHKHLFKLIPYIDNLIMDFKHFDEDTHILYTGHSLKQTKENLKMLSEQKIKVLIRTPVISGINADPYGFANYFSALDCKSFSFELLPYHEFGKAKWREKYEIQNGFITKETLDKFKEVYANCGLNVINT</sequence>
<dbReference type="RefSeq" id="WP_262431601.1">
    <property type="nucleotide sequence ID" value="NZ_JACRTE010000003.1"/>
</dbReference>
<dbReference type="InterPro" id="IPR058240">
    <property type="entry name" value="rSAM_sf"/>
</dbReference>
<dbReference type="PROSITE" id="PS51918">
    <property type="entry name" value="RADICAL_SAM"/>
    <property type="match status" value="1"/>
</dbReference>
<name>A0A926F7B1_9FIRM</name>
<dbReference type="GO" id="GO:0003824">
    <property type="term" value="F:catalytic activity"/>
    <property type="evidence" value="ECO:0007669"/>
    <property type="project" value="InterPro"/>
</dbReference>
<evidence type="ECO:0000256" key="6">
    <source>
        <dbReference type="ARBA" id="ARBA00023014"/>
    </source>
</evidence>
<dbReference type="SFLD" id="SFLDS00029">
    <property type="entry name" value="Radical_SAM"/>
    <property type="match status" value="2"/>
</dbReference>
<dbReference type="CDD" id="cd01335">
    <property type="entry name" value="Radical_SAM"/>
    <property type="match status" value="1"/>
</dbReference>
<dbReference type="SUPFAM" id="SSF102114">
    <property type="entry name" value="Radical SAM enzymes"/>
    <property type="match status" value="1"/>
</dbReference>
<reference evidence="8" key="1">
    <citation type="submission" date="2020-08" db="EMBL/GenBank/DDBJ databases">
        <title>Genome public.</title>
        <authorList>
            <person name="Liu C."/>
            <person name="Sun Q."/>
        </authorList>
    </citation>
    <scope>NUCLEOTIDE SEQUENCE</scope>
    <source>
        <strain evidence="8">NSJ-50</strain>
    </source>
</reference>
<accession>A0A926F7B1</accession>
<evidence type="ECO:0000256" key="2">
    <source>
        <dbReference type="ARBA" id="ARBA00022485"/>
    </source>
</evidence>
<protein>
    <submittedName>
        <fullName evidence="8">Radical SAM protein</fullName>
    </submittedName>
</protein>
<dbReference type="PANTHER" id="PTHR30352">
    <property type="entry name" value="PYRUVATE FORMATE-LYASE-ACTIVATING ENZYME"/>
    <property type="match status" value="1"/>
</dbReference>
<keyword evidence="4" id="KW-0479">Metal-binding</keyword>
<comment type="cofactor">
    <cofactor evidence="1">
        <name>[4Fe-4S] cluster</name>
        <dbReference type="ChEBI" id="CHEBI:49883"/>
    </cofactor>
</comment>
<evidence type="ECO:0000313" key="8">
    <source>
        <dbReference type="EMBL" id="MBC8596036.1"/>
    </source>
</evidence>
<evidence type="ECO:0000256" key="5">
    <source>
        <dbReference type="ARBA" id="ARBA00023004"/>
    </source>
</evidence>
<dbReference type="InterPro" id="IPR007197">
    <property type="entry name" value="rSAM"/>
</dbReference>
<dbReference type="GO" id="GO:0046872">
    <property type="term" value="F:metal ion binding"/>
    <property type="evidence" value="ECO:0007669"/>
    <property type="project" value="UniProtKB-KW"/>
</dbReference>
<dbReference type="GO" id="GO:0051539">
    <property type="term" value="F:4 iron, 4 sulfur cluster binding"/>
    <property type="evidence" value="ECO:0007669"/>
    <property type="project" value="UniProtKB-KW"/>
</dbReference>